<dbReference type="EMBL" id="BAABCB010000015">
    <property type="protein sequence ID" value="GAA4242454.1"/>
    <property type="molecule type" value="Genomic_DNA"/>
</dbReference>
<reference evidence="3" key="1">
    <citation type="journal article" date="2019" name="Int. J. Syst. Evol. Microbiol.">
        <title>The Global Catalogue of Microorganisms (GCM) 10K type strain sequencing project: providing services to taxonomists for standard genome sequencing and annotation.</title>
        <authorList>
            <consortium name="The Broad Institute Genomics Platform"/>
            <consortium name="The Broad Institute Genome Sequencing Center for Infectious Disease"/>
            <person name="Wu L."/>
            <person name="Ma J."/>
        </authorList>
    </citation>
    <scope>NUCLEOTIDE SEQUENCE [LARGE SCALE GENOMIC DNA]</scope>
    <source>
        <strain evidence="3">JCM 17633</strain>
    </source>
</reference>
<sequence>MIKNFTVLILVFVSLSSYSQGITFQKNTNTAAQKFNLVQKLNKSGDSLILATDHKKIKQVDILNYEYLETFEINNLNAKIGLSHLSIGNYVVQARIGRHWIVMYLEKRDLKAEGIKTTNININSNVKEMVSKNPIASESSSIDTSNLLQLNENKMYWVVQETNSQFSSYKTMGLKFSSEIYKLIDQIELEMKSEVAKANTLRVYEVFDKSEFMRKQFKNKNYHKRKSSKLFNVNPIYNSEDKRKSISSL</sequence>
<gene>
    <name evidence="2" type="ORF">GCM10022292_12770</name>
</gene>
<evidence type="ECO:0008006" key="4">
    <source>
        <dbReference type="Google" id="ProtNLM"/>
    </source>
</evidence>
<evidence type="ECO:0000313" key="2">
    <source>
        <dbReference type="EMBL" id="GAA4242454.1"/>
    </source>
</evidence>
<comment type="caution">
    <text evidence="2">The sequence shown here is derived from an EMBL/GenBank/DDBJ whole genome shotgun (WGS) entry which is preliminary data.</text>
</comment>
<keyword evidence="1" id="KW-0732">Signal</keyword>
<evidence type="ECO:0000256" key="1">
    <source>
        <dbReference type="SAM" id="SignalP"/>
    </source>
</evidence>
<accession>A0ABP8CRL8</accession>
<organism evidence="2 3">
    <name type="scientific">Winogradskyella damuponensis</name>
    <dbReference type="NCBI Taxonomy" id="943939"/>
    <lineage>
        <taxon>Bacteria</taxon>
        <taxon>Pseudomonadati</taxon>
        <taxon>Bacteroidota</taxon>
        <taxon>Flavobacteriia</taxon>
        <taxon>Flavobacteriales</taxon>
        <taxon>Flavobacteriaceae</taxon>
        <taxon>Winogradskyella</taxon>
    </lineage>
</organism>
<protein>
    <recommendedName>
        <fullName evidence="4">DUF4468 domain-containing protein</fullName>
    </recommendedName>
</protein>
<name>A0ABP8CRL8_9FLAO</name>
<feature type="signal peptide" evidence="1">
    <location>
        <begin position="1"/>
        <end position="19"/>
    </location>
</feature>
<dbReference type="Proteomes" id="UP001501682">
    <property type="component" value="Unassembled WGS sequence"/>
</dbReference>
<keyword evidence="3" id="KW-1185">Reference proteome</keyword>
<evidence type="ECO:0000313" key="3">
    <source>
        <dbReference type="Proteomes" id="UP001501682"/>
    </source>
</evidence>
<dbReference type="RefSeq" id="WP_334467146.1">
    <property type="nucleotide sequence ID" value="NZ_BAABCB010000015.1"/>
</dbReference>
<proteinExistence type="predicted"/>
<feature type="chain" id="PRO_5045785407" description="DUF4468 domain-containing protein" evidence="1">
    <location>
        <begin position="20"/>
        <end position="249"/>
    </location>
</feature>